<keyword evidence="5" id="KW-0552">Olfaction</keyword>
<evidence type="ECO:0008006" key="13">
    <source>
        <dbReference type="Google" id="ProtNLM"/>
    </source>
</evidence>
<reference evidence="11" key="2">
    <citation type="journal article" date="2023" name="Commun. Biol.">
        <title>Intrasexual cuticular hydrocarbon dimorphism in a wasp sheds light on hydrocarbon biosynthesis genes in Hymenoptera.</title>
        <authorList>
            <person name="Moris V.C."/>
            <person name="Podsiadlowski L."/>
            <person name="Martin S."/>
            <person name="Oeyen J.P."/>
            <person name="Donath A."/>
            <person name="Petersen M."/>
            <person name="Wilbrandt J."/>
            <person name="Misof B."/>
            <person name="Liedtke D."/>
            <person name="Thamm M."/>
            <person name="Scheiner R."/>
            <person name="Schmitt T."/>
            <person name="Niehuis O."/>
        </authorList>
    </citation>
    <scope>NUCLEOTIDE SEQUENCE</scope>
    <source>
        <strain evidence="11">GBR_01_08_01A</strain>
    </source>
</reference>
<name>A0AAD9RQQ8_9HYME</name>
<evidence type="ECO:0000313" key="12">
    <source>
        <dbReference type="Proteomes" id="UP001258017"/>
    </source>
</evidence>
<evidence type="ECO:0000256" key="1">
    <source>
        <dbReference type="ARBA" id="ARBA00004651"/>
    </source>
</evidence>
<dbReference type="GO" id="GO:0007165">
    <property type="term" value="P:signal transduction"/>
    <property type="evidence" value="ECO:0007669"/>
    <property type="project" value="UniProtKB-KW"/>
</dbReference>
<evidence type="ECO:0000256" key="7">
    <source>
        <dbReference type="ARBA" id="ARBA00023136"/>
    </source>
</evidence>
<keyword evidence="2" id="KW-1003">Cell membrane</keyword>
<organism evidence="11 12">
    <name type="scientific">Odynerus spinipes</name>
    <dbReference type="NCBI Taxonomy" id="1348599"/>
    <lineage>
        <taxon>Eukaryota</taxon>
        <taxon>Metazoa</taxon>
        <taxon>Ecdysozoa</taxon>
        <taxon>Arthropoda</taxon>
        <taxon>Hexapoda</taxon>
        <taxon>Insecta</taxon>
        <taxon>Pterygota</taxon>
        <taxon>Neoptera</taxon>
        <taxon>Endopterygota</taxon>
        <taxon>Hymenoptera</taxon>
        <taxon>Apocrita</taxon>
        <taxon>Aculeata</taxon>
        <taxon>Vespoidea</taxon>
        <taxon>Vespidae</taxon>
        <taxon>Eumeninae</taxon>
        <taxon>Odynerus</taxon>
    </lineage>
</organism>
<keyword evidence="6 10" id="KW-1133">Transmembrane helix</keyword>
<evidence type="ECO:0000256" key="8">
    <source>
        <dbReference type="ARBA" id="ARBA00023170"/>
    </source>
</evidence>
<evidence type="ECO:0000256" key="9">
    <source>
        <dbReference type="ARBA" id="ARBA00023224"/>
    </source>
</evidence>
<keyword evidence="7 10" id="KW-0472">Membrane</keyword>
<sequence length="309" mass="36085">MKKLLEQMEMEFRSLIKENDADIFKRYIEEGKRMTIAYTAVIYFAMWTYLILPLTPKILDVVNPLNETRPIKFLFRAEYKVDDKQYFWYILMHGYVVSVASISILIATDTLIIRYVQHAVAVFNVIGYRLRNFMTYTMKKRHKESKNDDSIIINEKIHSHIVDCIKRHQNVLKFADLLESTYASQLFAQVFINMLLMSITGVQTVIKLEQPDEVVRFASFWLAQTLHLYYASIPGQKLIDHSVLLSNSTYFSEWYNMSPNSRKMLSMIILRSSKPCKLTGGKVYTLSIETFRAVLQASISYFTVLASLR</sequence>
<protein>
    <recommendedName>
        <fullName evidence="13">Odorant receptor</fullName>
    </recommendedName>
</protein>
<comment type="subcellular location">
    <subcellularLocation>
        <location evidence="1">Cell membrane</location>
        <topology evidence="1">Multi-pass membrane protein</topology>
    </subcellularLocation>
</comment>
<dbReference type="Pfam" id="PF02949">
    <property type="entry name" value="7tm_6"/>
    <property type="match status" value="1"/>
</dbReference>
<comment type="caution">
    <text evidence="11">The sequence shown here is derived from an EMBL/GenBank/DDBJ whole genome shotgun (WGS) entry which is preliminary data.</text>
</comment>
<dbReference type="PANTHER" id="PTHR21137:SF35">
    <property type="entry name" value="ODORANT RECEPTOR 19A-RELATED"/>
    <property type="match status" value="1"/>
</dbReference>
<evidence type="ECO:0000256" key="3">
    <source>
        <dbReference type="ARBA" id="ARBA00022606"/>
    </source>
</evidence>
<keyword evidence="3" id="KW-0716">Sensory transduction</keyword>
<evidence type="ECO:0000256" key="10">
    <source>
        <dbReference type="SAM" id="Phobius"/>
    </source>
</evidence>
<feature type="transmembrane region" description="Helical" evidence="10">
    <location>
        <begin position="86"/>
        <end position="107"/>
    </location>
</feature>
<dbReference type="GO" id="GO:0004984">
    <property type="term" value="F:olfactory receptor activity"/>
    <property type="evidence" value="ECO:0007669"/>
    <property type="project" value="InterPro"/>
</dbReference>
<dbReference type="GO" id="GO:0005549">
    <property type="term" value="F:odorant binding"/>
    <property type="evidence" value="ECO:0007669"/>
    <property type="project" value="InterPro"/>
</dbReference>
<gene>
    <name evidence="11" type="ORF">KPH14_009593</name>
</gene>
<dbReference type="Proteomes" id="UP001258017">
    <property type="component" value="Unassembled WGS sequence"/>
</dbReference>
<dbReference type="PANTHER" id="PTHR21137">
    <property type="entry name" value="ODORANT RECEPTOR"/>
    <property type="match status" value="1"/>
</dbReference>
<dbReference type="GO" id="GO:0005886">
    <property type="term" value="C:plasma membrane"/>
    <property type="evidence" value="ECO:0007669"/>
    <property type="project" value="UniProtKB-SubCell"/>
</dbReference>
<accession>A0AAD9RQQ8</accession>
<keyword evidence="4 10" id="KW-0812">Transmembrane</keyword>
<dbReference type="InterPro" id="IPR004117">
    <property type="entry name" value="7tm6_olfct_rcpt"/>
</dbReference>
<reference evidence="11" key="1">
    <citation type="submission" date="2021-08" db="EMBL/GenBank/DDBJ databases">
        <authorList>
            <person name="Misof B."/>
            <person name="Oliver O."/>
            <person name="Podsiadlowski L."/>
            <person name="Donath A."/>
            <person name="Peters R."/>
            <person name="Mayer C."/>
            <person name="Rust J."/>
            <person name="Gunkel S."/>
            <person name="Lesny P."/>
            <person name="Martin S."/>
            <person name="Oeyen J.P."/>
            <person name="Petersen M."/>
            <person name="Panagiotis P."/>
            <person name="Wilbrandt J."/>
            <person name="Tanja T."/>
        </authorList>
    </citation>
    <scope>NUCLEOTIDE SEQUENCE</scope>
    <source>
        <strain evidence="11">GBR_01_08_01A</strain>
        <tissue evidence="11">Thorax + abdomen</tissue>
    </source>
</reference>
<evidence type="ECO:0000256" key="4">
    <source>
        <dbReference type="ARBA" id="ARBA00022692"/>
    </source>
</evidence>
<keyword evidence="12" id="KW-1185">Reference proteome</keyword>
<dbReference type="AlphaFoldDB" id="A0AAD9RQQ8"/>
<keyword evidence="8" id="KW-0675">Receptor</keyword>
<evidence type="ECO:0000256" key="2">
    <source>
        <dbReference type="ARBA" id="ARBA00022475"/>
    </source>
</evidence>
<evidence type="ECO:0000256" key="6">
    <source>
        <dbReference type="ARBA" id="ARBA00022989"/>
    </source>
</evidence>
<keyword evidence="9" id="KW-0807">Transducer</keyword>
<feature type="transmembrane region" description="Helical" evidence="10">
    <location>
        <begin position="35"/>
        <end position="52"/>
    </location>
</feature>
<proteinExistence type="predicted"/>
<dbReference type="EMBL" id="JAIFRP010000030">
    <property type="protein sequence ID" value="KAK2583658.1"/>
    <property type="molecule type" value="Genomic_DNA"/>
</dbReference>
<evidence type="ECO:0000313" key="11">
    <source>
        <dbReference type="EMBL" id="KAK2583658.1"/>
    </source>
</evidence>
<evidence type="ECO:0000256" key="5">
    <source>
        <dbReference type="ARBA" id="ARBA00022725"/>
    </source>
</evidence>